<dbReference type="InterPro" id="IPR011991">
    <property type="entry name" value="ArsR-like_HTH"/>
</dbReference>
<dbReference type="NCBIfam" id="NF033788">
    <property type="entry name" value="HTH_metalloreg"/>
    <property type="match status" value="1"/>
</dbReference>
<dbReference type="EMBL" id="FMHZ01000002">
    <property type="protein sequence ID" value="SCL44014.1"/>
    <property type="molecule type" value="Genomic_DNA"/>
</dbReference>
<dbReference type="CDD" id="cd08893">
    <property type="entry name" value="SRPBCC_CalC_Aha1-like_GntR-HTH"/>
    <property type="match status" value="1"/>
</dbReference>
<name>A0A1C6TQB2_9ACTN</name>
<comment type="similarity">
    <text evidence="1">Belongs to the AHA1 family.</text>
</comment>
<dbReference type="PRINTS" id="PR00778">
    <property type="entry name" value="HTHARSR"/>
</dbReference>
<proteinExistence type="inferred from homology"/>
<dbReference type="CDD" id="cd00090">
    <property type="entry name" value="HTH_ARSR"/>
    <property type="match status" value="1"/>
</dbReference>
<dbReference type="SUPFAM" id="SSF46785">
    <property type="entry name" value="Winged helix' DNA-binding domain"/>
    <property type="match status" value="1"/>
</dbReference>
<protein>
    <submittedName>
        <fullName evidence="3">Transcriptional regulator, ArsR family</fullName>
    </submittedName>
</protein>
<organism evidence="3 4">
    <name type="scientific">Micromonospora citrea</name>
    <dbReference type="NCBI Taxonomy" id="47855"/>
    <lineage>
        <taxon>Bacteria</taxon>
        <taxon>Bacillati</taxon>
        <taxon>Actinomycetota</taxon>
        <taxon>Actinomycetes</taxon>
        <taxon>Micromonosporales</taxon>
        <taxon>Micromonosporaceae</taxon>
        <taxon>Micromonospora</taxon>
    </lineage>
</organism>
<dbReference type="Gene3D" id="1.10.10.10">
    <property type="entry name" value="Winged helix-like DNA-binding domain superfamily/Winged helix DNA-binding domain"/>
    <property type="match status" value="1"/>
</dbReference>
<dbReference type="PANTHER" id="PTHR38600:SF1">
    <property type="entry name" value="TRANSCRIPTIONAL REGULATORY PROTEIN"/>
    <property type="match status" value="1"/>
</dbReference>
<dbReference type="PROSITE" id="PS50987">
    <property type="entry name" value="HTH_ARSR_2"/>
    <property type="match status" value="1"/>
</dbReference>
<dbReference type="InterPro" id="IPR001845">
    <property type="entry name" value="HTH_ArsR_DNA-bd_dom"/>
</dbReference>
<dbReference type="InterPro" id="IPR036390">
    <property type="entry name" value="WH_DNA-bd_sf"/>
</dbReference>
<dbReference type="Pfam" id="PF12840">
    <property type="entry name" value="HTH_20"/>
    <property type="match status" value="1"/>
</dbReference>
<dbReference type="Pfam" id="PF08327">
    <property type="entry name" value="AHSA1"/>
    <property type="match status" value="1"/>
</dbReference>
<dbReference type="SUPFAM" id="SSF55961">
    <property type="entry name" value="Bet v1-like"/>
    <property type="match status" value="1"/>
</dbReference>
<dbReference type="Proteomes" id="UP000199001">
    <property type="component" value="Unassembled WGS sequence"/>
</dbReference>
<dbReference type="Gene3D" id="3.30.530.20">
    <property type="match status" value="1"/>
</dbReference>
<accession>A0A1C6TQB2</accession>
<reference evidence="4" key="1">
    <citation type="submission" date="2016-06" db="EMBL/GenBank/DDBJ databases">
        <authorList>
            <person name="Varghese N."/>
            <person name="Submissions Spin"/>
        </authorList>
    </citation>
    <scope>NUCLEOTIDE SEQUENCE [LARGE SCALE GENOMIC DNA]</scope>
    <source>
        <strain evidence="4">DSM 43903</strain>
    </source>
</reference>
<evidence type="ECO:0000313" key="3">
    <source>
        <dbReference type="EMBL" id="SCL44014.1"/>
    </source>
</evidence>
<dbReference type="AlphaFoldDB" id="A0A1C6TQB2"/>
<evidence type="ECO:0000256" key="1">
    <source>
        <dbReference type="ARBA" id="ARBA00006817"/>
    </source>
</evidence>
<sequence length="281" mass="31869">MCEVGRVDEVFRALADASRRRLLDDLNLRNGQSLRELCAGLDMTRQSVSKHLAVLEAANLVTTVRRGREKLHYLNPAPINAIADRWIHRYDRERVRALADLQRALEREPMESPTFVYTTYVSTTPERLWAALTEPEFTRRYWGGVALRSDWRVGSPVLWQDEPDGEFRDLGQRVLVAEPHRRLSYSWHGFQPEHAAHFGWSAEELAARLAERRSRVTFDIAPYGGFVRLTVTHDDFSPDSEMHRAVSGQLDGSGGWPELLASLKTLLETGEPLPEPATAAG</sequence>
<dbReference type="InterPro" id="IPR023393">
    <property type="entry name" value="START-like_dom_sf"/>
</dbReference>
<dbReference type="PANTHER" id="PTHR38600">
    <property type="entry name" value="TRANSCRIPTIONAL REGULATORY PROTEIN"/>
    <property type="match status" value="1"/>
</dbReference>
<dbReference type="STRING" id="47855.GA0070606_0099"/>
<feature type="domain" description="HTH arsR-type" evidence="2">
    <location>
        <begin position="1"/>
        <end position="94"/>
    </location>
</feature>
<keyword evidence="4" id="KW-1185">Reference proteome</keyword>
<dbReference type="InterPro" id="IPR036388">
    <property type="entry name" value="WH-like_DNA-bd_sf"/>
</dbReference>
<dbReference type="InterPro" id="IPR013538">
    <property type="entry name" value="ASHA1/2-like_C"/>
</dbReference>
<dbReference type="GO" id="GO:0003700">
    <property type="term" value="F:DNA-binding transcription factor activity"/>
    <property type="evidence" value="ECO:0007669"/>
    <property type="project" value="InterPro"/>
</dbReference>
<gene>
    <name evidence="3" type="ORF">GA0070606_0099</name>
</gene>
<evidence type="ECO:0000313" key="4">
    <source>
        <dbReference type="Proteomes" id="UP000199001"/>
    </source>
</evidence>
<evidence type="ECO:0000259" key="2">
    <source>
        <dbReference type="PROSITE" id="PS50987"/>
    </source>
</evidence>
<dbReference type="SMART" id="SM00418">
    <property type="entry name" value="HTH_ARSR"/>
    <property type="match status" value="1"/>
</dbReference>